<evidence type="ECO:0000313" key="2">
    <source>
        <dbReference type="EMBL" id="MFC5745658.1"/>
    </source>
</evidence>
<name>A0ABW0ZW79_9ACTN</name>
<dbReference type="EMBL" id="JBHSON010000009">
    <property type="protein sequence ID" value="MFC5745658.1"/>
    <property type="molecule type" value="Genomic_DNA"/>
</dbReference>
<sequence>MSLSLQARTAVEVPSQALGFYRRHPVLIVGISLVPGLERFVSVQTDLPGPLPVVMETLTLLARVLLIGLIVRLAFGRESTGDSGHPARFLRERWPSLMLQAAMLGGLVMVFDVIPEQIIRDWIPSGGEDLYTAVLLLIKNPTVIAFTFVWMVLAARQVVTYTPAEPAVHDRRPRTPQP</sequence>
<reference evidence="3" key="1">
    <citation type="journal article" date="2019" name="Int. J. Syst. Evol. Microbiol.">
        <title>The Global Catalogue of Microorganisms (GCM) 10K type strain sequencing project: providing services to taxonomists for standard genome sequencing and annotation.</title>
        <authorList>
            <consortium name="The Broad Institute Genomics Platform"/>
            <consortium name="The Broad Institute Genome Sequencing Center for Infectious Disease"/>
            <person name="Wu L."/>
            <person name="Ma J."/>
        </authorList>
    </citation>
    <scope>NUCLEOTIDE SEQUENCE [LARGE SCALE GENOMIC DNA]</scope>
    <source>
        <strain evidence="3">KCTC 42087</strain>
    </source>
</reference>
<feature type="transmembrane region" description="Helical" evidence="1">
    <location>
        <begin position="57"/>
        <end position="75"/>
    </location>
</feature>
<feature type="transmembrane region" description="Helical" evidence="1">
    <location>
        <begin position="134"/>
        <end position="153"/>
    </location>
</feature>
<gene>
    <name evidence="2" type="ORF">ACFPZN_08575</name>
</gene>
<keyword evidence="1" id="KW-0812">Transmembrane</keyword>
<organism evidence="2 3">
    <name type="scientific">Actinomadura rugatobispora</name>
    <dbReference type="NCBI Taxonomy" id="1994"/>
    <lineage>
        <taxon>Bacteria</taxon>
        <taxon>Bacillati</taxon>
        <taxon>Actinomycetota</taxon>
        <taxon>Actinomycetes</taxon>
        <taxon>Streptosporangiales</taxon>
        <taxon>Thermomonosporaceae</taxon>
        <taxon>Actinomadura</taxon>
    </lineage>
</organism>
<protein>
    <recommendedName>
        <fullName evidence="4">Transmembrane protein</fullName>
    </recommendedName>
</protein>
<comment type="caution">
    <text evidence="2">The sequence shown here is derived from an EMBL/GenBank/DDBJ whole genome shotgun (WGS) entry which is preliminary data.</text>
</comment>
<keyword evidence="1" id="KW-1133">Transmembrane helix</keyword>
<evidence type="ECO:0000313" key="3">
    <source>
        <dbReference type="Proteomes" id="UP001596074"/>
    </source>
</evidence>
<dbReference type="RefSeq" id="WP_378281282.1">
    <property type="nucleotide sequence ID" value="NZ_JBHSON010000009.1"/>
</dbReference>
<evidence type="ECO:0008006" key="4">
    <source>
        <dbReference type="Google" id="ProtNLM"/>
    </source>
</evidence>
<keyword evidence="1" id="KW-0472">Membrane</keyword>
<keyword evidence="3" id="KW-1185">Reference proteome</keyword>
<evidence type="ECO:0000256" key="1">
    <source>
        <dbReference type="SAM" id="Phobius"/>
    </source>
</evidence>
<dbReference type="Proteomes" id="UP001596074">
    <property type="component" value="Unassembled WGS sequence"/>
</dbReference>
<feature type="transmembrane region" description="Helical" evidence="1">
    <location>
        <begin position="96"/>
        <end position="114"/>
    </location>
</feature>
<accession>A0ABW0ZW79</accession>
<proteinExistence type="predicted"/>